<reference evidence="1" key="1">
    <citation type="submission" date="2022-10" db="EMBL/GenBank/DDBJ databases">
        <authorList>
            <person name="Chen Y."/>
            <person name="Dougan E. K."/>
            <person name="Chan C."/>
            <person name="Rhodes N."/>
            <person name="Thang M."/>
        </authorList>
    </citation>
    <scope>NUCLEOTIDE SEQUENCE</scope>
</reference>
<accession>A0A9P1CGY9</accession>
<comment type="caution">
    <text evidence="1">The sequence shown here is derived from an EMBL/GenBank/DDBJ whole genome shotgun (WGS) entry which is preliminary data.</text>
</comment>
<dbReference type="Proteomes" id="UP001152797">
    <property type="component" value="Unassembled WGS sequence"/>
</dbReference>
<keyword evidence="3" id="KW-1185">Reference proteome</keyword>
<gene>
    <name evidence="1" type="ORF">C1SCF055_LOCUS18324</name>
</gene>
<evidence type="ECO:0000313" key="1">
    <source>
        <dbReference type="EMBL" id="CAI3991410.1"/>
    </source>
</evidence>
<protein>
    <submittedName>
        <fullName evidence="1">Uncharacterized protein</fullName>
    </submittedName>
</protein>
<dbReference type="EMBL" id="CAMXCT030001590">
    <property type="protein sequence ID" value="CAL4778722.1"/>
    <property type="molecule type" value="Genomic_DNA"/>
</dbReference>
<reference evidence="2" key="2">
    <citation type="submission" date="2024-04" db="EMBL/GenBank/DDBJ databases">
        <authorList>
            <person name="Chen Y."/>
            <person name="Shah S."/>
            <person name="Dougan E. K."/>
            <person name="Thang M."/>
            <person name="Chan C."/>
        </authorList>
    </citation>
    <scope>NUCLEOTIDE SEQUENCE [LARGE SCALE GENOMIC DNA]</scope>
</reference>
<dbReference type="AlphaFoldDB" id="A0A9P1CGY9"/>
<sequence length="369" mass="42111">MKCGGCFAFWSRPISGPNKDCRGPFEIPHYEPPRYAVKAQAEEETPFRLTCEASSMWHPETQPWDRAIPWDGRPIEIDPVTNRPLKVKAKPATAEIGVQTEPVHIEPIQTEPPKEAEDSDSGIDLKRLCAAIANFQEVHEREHKHLETTAEELQQPETVHKTDDEAVEMLESLQPVTYEKSFMEEAQEKAEKALSLKAFWEKIAQHDRMVQQLARGETPTPAFSSPHLEIAAIAHVLFHGSSAVDQDPRWLPRRPRPPKMKKKHDNWEDYIREFDDPETVDLEGLWVPVEPYELPKGTPILTVEVNLGGEEFPLGPLEYTTENTVEEACHDFVAEHNLRPIFEPLLQAYVCYTVMKSIKEDSLDVLTLL</sequence>
<evidence type="ECO:0000313" key="2">
    <source>
        <dbReference type="EMBL" id="CAL1144785.1"/>
    </source>
</evidence>
<organism evidence="1">
    <name type="scientific">Cladocopium goreaui</name>
    <dbReference type="NCBI Taxonomy" id="2562237"/>
    <lineage>
        <taxon>Eukaryota</taxon>
        <taxon>Sar</taxon>
        <taxon>Alveolata</taxon>
        <taxon>Dinophyceae</taxon>
        <taxon>Suessiales</taxon>
        <taxon>Symbiodiniaceae</taxon>
        <taxon>Cladocopium</taxon>
    </lineage>
</organism>
<dbReference type="EMBL" id="CAMXCT010001590">
    <property type="protein sequence ID" value="CAI3991410.1"/>
    <property type="molecule type" value="Genomic_DNA"/>
</dbReference>
<name>A0A9P1CGY9_9DINO</name>
<evidence type="ECO:0000313" key="3">
    <source>
        <dbReference type="Proteomes" id="UP001152797"/>
    </source>
</evidence>
<proteinExistence type="predicted"/>
<dbReference type="EMBL" id="CAMXCT020001590">
    <property type="protein sequence ID" value="CAL1144785.1"/>
    <property type="molecule type" value="Genomic_DNA"/>
</dbReference>